<dbReference type="STRING" id="1221500.ABE65_010345"/>
<organism evidence="1 2">
    <name type="scientific">Fictibacillus phosphorivorans</name>
    <dbReference type="NCBI Taxonomy" id="1221500"/>
    <lineage>
        <taxon>Bacteria</taxon>
        <taxon>Bacillati</taxon>
        <taxon>Bacillota</taxon>
        <taxon>Bacilli</taxon>
        <taxon>Bacillales</taxon>
        <taxon>Fictibacillaceae</taxon>
        <taxon>Fictibacillus</taxon>
    </lineage>
</organism>
<dbReference type="AlphaFoldDB" id="A0A168W012"/>
<name>A0A168W012_9BACL</name>
<dbReference type="KEGG" id="fpn:ABE65_010345"/>
<dbReference type="NCBIfam" id="TIGR01563">
    <property type="entry name" value="gp16_SPP1"/>
    <property type="match status" value="1"/>
</dbReference>
<dbReference type="Pfam" id="PF05521">
    <property type="entry name" value="Phage_HCP"/>
    <property type="match status" value="1"/>
</dbReference>
<keyword evidence="2" id="KW-1185">Reference proteome</keyword>
<accession>A0A168W012</accession>
<dbReference type="InterPro" id="IPR038666">
    <property type="entry name" value="SSP1_head-tail_sf"/>
</dbReference>
<evidence type="ECO:0000313" key="1">
    <source>
        <dbReference type="EMBL" id="ANC77179.1"/>
    </source>
</evidence>
<dbReference type="RefSeq" id="WP_066394441.1">
    <property type="nucleotide sequence ID" value="NZ_CP015378.1"/>
</dbReference>
<protein>
    <recommendedName>
        <fullName evidence="3">Head-tail adaptor protein</fullName>
    </recommendedName>
</protein>
<reference evidence="1 2" key="1">
    <citation type="submission" date="2016-04" db="EMBL/GenBank/DDBJ databases">
        <title>Complete genome sequence of Fictibacillus phosphorivorans G25-29, a strain toxic to nematodes.</title>
        <authorList>
            <person name="Zheng Z."/>
        </authorList>
    </citation>
    <scope>NUCLEOTIDE SEQUENCE [LARGE SCALE GENOMIC DNA]</scope>
    <source>
        <strain evidence="1 2">G25-29</strain>
    </source>
</reference>
<evidence type="ECO:0000313" key="2">
    <source>
        <dbReference type="Proteomes" id="UP000076623"/>
    </source>
</evidence>
<dbReference type="EMBL" id="CP015378">
    <property type="protein sequence ID" value="ANC77179.1"/>
    <property type="molecule type" value="Genomic_DNA"/>
</dbReference>
<proteinExistence type="predicted"/>
<gene>
    <name evidence="1" type="ORF">ABE65_010345</name>
</gene>
<sequence length="105" mass="11971">MNEYPHTIIFQQKTKIPDGSGGFTEDWATFKVVEALVQPLSGSKYFLAQQIQSKINYKIFMDFDSEINFKFRINYNGKILKIDAPIDQGGLEEVLCLLCVSEVSQ</sequence>
<evidence type="ECO:0008006" key="3">
    <source>
        <dbReference type="Google" id="ProtNLM"/>
    </source>
</evidence>
<dbReference type="Proteomes" id="UP000076623">
    <property type="component" value="Chromosome"/>
</dbReference>
<dbReference type="InterPro" id="IPR008767">
    <property type="entry name" value="Phage_SPP1_head-tail_adaptor"/>
</dbReference>
<dbReference type="Gene3D" id="2.40.10.270">
    <property type="entry name" value="Bacteriophage SPP1 head-tail adaptor protein"/>
    <property type="match status" value="1"/>
</dbReference>